<organism evidence="1 2">
    <name type="scientific">Halorubrum saccharovorum DSM 1137</name>
    <dbReference type="NCBI Taxonomy" id="1227484"/>
    <lineage>
        <taxon>Archaea</taxon>
        <taxon>Methanobacteriati</taxon>
        <taxon>Methanobacteriota</taxon>
        <taxon>Stenosarchaea group</taxon>
        <taxon>Halobacteria</taxon>
        <taxon>Halobacteriales</taxon>
        <taxon>Haloferacaceae</taxon>
        <taxon>Halorubrum</taxon>
    </lineage>
</organism>
<accession>M0DRS6</accession>
<comment type="caution">
    <text evidence="1">The sequence shown here is derived from an EMBL/GenBank/DDBJ whole genome shotgun (WGS) entry which is preliminary data.</text>
</comment>
<protein>
    <submittedName>
        <fullName evidence="1">Uncharacterized protein</fullName>
    </submittedName>
</protein>
<dbReference type="Proteomes" id="UP000011514">
    <property type="component" value="Unassembled WGS sequence"/>
</dbReference>
<dbReference type="AlphaFoldDB" id="M0DRS6"/>
<gene>
    <name evidence="1" type="ORF">C471_09650</name>
</gene>
<keyword evidence="2" id="KW-1185">Reference proteome</keyword>
<dbReference type="EMBL" id="AOJE01000057">
    <property type="protein sequence ID" value="ELZ38216.1"/>
    <property type="molecule type" value="Genomic_DNA"/>
</dbReference>
<evidence type="ECO:0000313" key="1">
    <source>
        <dbReference type="EMBL" id="ELZ38216.1"/>
    </source>
</evidence>
<evidence type="ECO:0000313" key="2">
    <source>
        <dbReference type="Proteomes" id="UP000011514"/>
    </source>
</evidence>
<proteinExistence type="predicted"/>
<sequence length="83" mass="9818">MEQDHKFRLESFRTPTAQLILIFPLLRRQKTRFLQKLSEFQLMSTKSLSLETAATNTITAIASQQVPKWRSDMRPVIVLWERN</sequence>
<name>M0DRS6_9EURY</name>
<reference evidence="1 2" key="1">
    <citation type="journal article" date="2014" name="PLoS Genet.">
        <title>Phylogenetically driven sequencing of extremely halophilic archaea reveals strategies for static and dynamic osmo-response.</title>
        <authorList>
            <person name="Becker E.A."/>
            <person name="Seitzer P.M."/>
            <person name="Tritt A."/>
            <person name="Larsen D."/>
            <person name="Krusor M."/>
            <person name="Yao A.I."/>
            <person name="Wu D."/>
            <person name="Madern D."/>
            <person name="Eisen J.A."/>
            <person name="Darling A.E."/>
            <person name="Facciotti M.T."/>
        </authorList>
    </citation>
    <scope>NUCLEOTIDE SEQUENCE [LARGE SCALE GENOMIC DNA]</scope>
    <source>
        <strain evidence="1 2">DSM 1137</strain>
    </source>
</reference>